<keyword evidence="3" id="KW-1185">Reference proteome</keyword>
<feature type="chain" id="PRO_5045216153" evidence="1">
    <location>
        <begin position="21"/>
        <end position="137"/>
    </location>
</feature>
<keyword evidence="1" id="KW-0732">Signal</keyword>
<proteinExistence type="predicted"/>
<gene>
    <name evidence="2" type="ORF">WFZ85_00025</name>
</gene>
<organism evidence="2 3">
    <name type="scientific">Flavobacterium aureirubrum</name>
    <dbReference type="NCBI Taxonomy" id="3133147"/>
    <lineage>
        <taxon>Bacteria</taxon>
        <taxon>Pseudomonadati</taxon>
        <taxon>Bacteroidota</taxon>
        <taxon>Flavobacteriia</taxon>
        <taxon>Flavobacteriales</taxon>
        <taxon>Flavobacteriaceae</taxon>
        <taxon>Flavobacterium</taxon>
    </lineage>
</organism>
<reference evidence="2 3" key="1">
    <citation type="submission" date="2024-03" db="EMBL/GenBank/DDBJ databases">
        <title>Two novel species of the genus Flavobacterium exhibiting potentially degradation of complex polysaccharides.</title>
        <authorList>
            <person name="Lian X."/>
        </authorList>
    </citation>
    <scope>NUCLEOTIDE SEQUENCE [LARGE SCALE GENOMIC DNA]</scope>
    <source>
        <strain evidence="3">j3</strain>
    </source>
</reference>
<dbReference type="Proteomes" id="UP001460072">
    <property type="component" value="Unassembled WGS sequence"/>
</dbReference>
<protein>
    <submittedName>
        <fullName evidence="2">Uncharacterized protein</fullName>
    </submittedName>
</protein>
<comment type="caution">
    <text evidence="2">The sequence shown here is derived from an EMBL/GenBank/DDBJ whole genome shotgun (WGS) entry which is preliminary data.</text>
</comment>
<feature type="signal peptide" evidence="1">
    <location>
        <begin position="1"/>
        <end position="20"/>
    </location>
</feature>
<evidence type="ECO:0000313" key="3">
    <source>
        <dbReference type="Proteomes" id="UP001460072"/>
    </source>
</evidence>
<accession>A0ABU9MZS1</accession>
<sequence>MKKTIYSLVLLCSIMSSVNAQQKENNNKQETVNAKLADFSINKSSTDVEIKRITEILEKQYEIQLNTSKIKRNSNNEITAIKIVYKYKDGNEISILKKGDEPIDEIFINEEKGTIVFHTETTHNQKSATVTSTSISF</sequence>
<evidence type="ECO:0000313" key="2">
    <source>
        <dbReference type="EMBL" id="MEM0540992.1"/>
    </source>
</evidence>
<name>A0ABU9MZS1_9FLAO</name>
<dbReference type="RefSeq" id="WP_342694239.1">
    <property type="nucleotide sequence ID" value="NZ_JBCGDO010000001.1"/>
</dbReference>
<evidence type="ECO:0000256" key="1">
    <source>
        <dbReference type="SAM" id="SignalP"/>
    </source>
</evidence>
<dbReference type="EMBL" id="JBCGDO010000001">
    <property type="protein sequence ID" value="MEM0540992.1"/>
    <property type="molecule type" value="Genomic_DNA"/>
</dbReference>